<dbReference type="STRING" id="44941.A0A397WAS5"/>
<keyword evidence="5" id="KW-0325">Glycoprotein</keyword>
<dbReference type="Pfam" id="PF01607">
    <property type="entry name" value="CBM_14"/>
    <property type="match status" value="2"/>
</dbReference>
<comment type="caution">
    <text evidence="7">The sequence shown here is derived from an EMBL/GenBank/DDBJ whole genome shotgun (WGS) entry which is preliminary data.</text>
</comment>
<dbReference type="Gene3D" id="2.170.140.10">
    <property type="entry name" value="Chitin binding domain"/>
    <property type="match status" value="2"/>
</dbReference>
<dbReference type="InterPro" id="IPR002557">
    <property type="entry name" value="Chitin-bd_dom"/>
</dbReference>
<evidence type="ECO:0000313" key="7">
    <source>
        <dbReference type="EMBL" id="RIB30729.1"/>
    </source>
</evidence>
<evidence type="ECO:0000313" key="8">
    <source>
        <dbReference type="Proteomes" id="UP000266673"/>
    </source>
</evidence>
<feature type="domain" description="Chitin-binding type-2" evidence="6">
    <location>
        <begin position="75"/>
        <end position="136"/>
    </location>
</feature>
<reference evidence="7 8" key="1">
    <citation type="submission" date="2018-06" db="EMBL/GenBank/DDBJ databases">
        <title>Comparative genomics reveals the genomic features of Rhizophagus irregularis, R. cerebriforme, R. diaphanum and Gigaspora rosea, and their symbiotic lifestyle signature.</title>
        <authorList>
            <person name="Morin E."/>
            <person name="San Clemente H."/>
            <person name="Chen E.C.H."/>
            <person name="De La Providencia I."/>
            <person name="Hainaut M."/>
            <person name="Kuo A."/>
            <person name="Kohler A."/>
            <person name="Murat C."/>
            <person name="Tang N."/>
            <person name="Roy S."/>
            <person name="Loubradou J."/>
            <person name="Henrissat B."/>
            <person name="Grigoriev I.V."/>
            <person name="Corradi N."/>
            <person name="Roux C."/>
            <person name="Martin F.M."/>
        </authorList>
    </citation>
    <scope>NUCLEOTIDE SEQUENCE [LARGE SCALE GENOMIC DNA]</scope>
    <source>
        <strain evidence="7 8">DAOM 194757</strain>
    </source>
</reference>
<evidence type="ECO:0000256" key="3">
    <source>
        <dbReference type="ARBA" id="ARBA00022737"/>
    </source>
</evidence>
<keyword evidence="1" id="KW-0147">Chitin-binding</keyword>
<dbReference type="SUPFAM" id="SSF57625">
    <property type="entry name" value="Invertebrate chitin-binding proteins"/>
    <property type="match status" value="2"/>
</dbReference>
<gene>
    <name evidence="7" type="ORF">C2G38_2151846</name>
</gene>
<accession>A0A397WAS5</accession>
<dbReference type="AlphaFoldDB" id="A0A397WAS5"/>
<keyword evidence="2" id="KW-0732">Signal</keyword>
<dbReference type="EMBL" id="QKWP01000006">
    <property type="protein sequence ID" value="RIB30729.1"/>
    <property type="molecule type" value="Genomic_DNA"/>
</dbReference>
<protein>
    <submittedName>
        <fullName evidence="7">Carbohydrate-Binding Module Family 14 protein</fullName>
    </submittedName>
</protein>
<keyword evidence="3" id="KW-0677">Repeat</keyword>
<dbReference type="GO" id="GO:0008061">
    <property type="term" value="F:chitin binding"/>
    <property type="evidence" value="ECO:0007669"/>
    <property type="project" value="UniProtKB-KW"/>
</dbReference>
<proteinExistence type="predicted"/>
<evidence type="ECO:0000259" key="6">
    <source>
        <dbReference type="PROSITE" id="PS50940"/>
    </source>
</evidence>
<evidence type="ECO:0000256" key="4">
    <source>
        <dbReference type="ARBA" id="ARBA00023157"/>
    </source>
</evidence>
<name>A0A397WAS5_9GLOM</name>
<organism evidence="7 8">
    <name type="scientific">Gigaspora rosea</name>
    <dbReference type="NCBI Taxonomy" id="44941"/>
    <lineage>
        <taxon>Eukaryota</taxon>
        <taxon>Fungi</taxon>
        <taxon>Fungi incertae sedis</taxon>
        <taxon>Mucoromycota</taxon>
        <taxon>Glomeromycotina</taxon>
        <taxon>Glomeromycetes</taxon>
        <taxon>Diversisporales</taxon>
        <taxon>Gigasporaceae</taxon>
        <taxon>Gigaspora</taxon>
    </lineage>
</organism>
<dbReference type="SMART" id="SM00494">
    <property type="entry name" value="ChtBD2"/>
    <property type="match status" value="2"/>
</dbReference>
<dbReference type="PANTHER" id="PTHR23301:SF0">
    <property type="entry name" value="CHITIN-BINDING TYPE-2 DOMAIN-CONTAINING PROTEIN-RELATED"/>
    <property type="match status" value="1"/>
</dbReference>
<keyword evidence="8" id="KW-1185">Reference proteome</keyword>
<dbReference type="PANTHER" id="PTHR23301">
    <property type="entry name" value="CHITIN BINDING PERITROPHIN-A"/>
    <property type="match status" value="1"/>
</dbReference>
<dbReference type="GO" id="GO:0005576">
    <property type="term" value="C:extracellular region"/>
    <property type="evidence" value="ECO:0007669"/>
    <property type="project" value="InterPro"/>
</dbReference>
<dbReference type="OrthoDB" id="2304619at2759"/>
<sequence>MALCTISAFGFKCPKKNAKNNPNALYANSDDCGSFFQCAHGHAYLMKCPEGLQWSTKLLRCEWPVNSDCGLKSNGFKCPKENKKNNPNGLYANPDDCFTFYQCAHGHAYLMNCPDGLQWSTKLLRCEWPENSDCGVKH</sequence>
<evidence type="ECO:0000256" key="1">
    <source>
        <dbReference type="ARBA" id="ARBA00022669"/>
    </source>
</evidence>
<dbReference type="InterPro" id="IPR051940">
    <property type="entry name" value="Chitin_bind-dev_reg"/>
</dbReference>
<feature type="domain" description="Chitin-binding type-2" evidence="6">
    <location>
        <begin position="10"/>
        <end position="71"/>
    </location>
</feature>
<dbReference type="Proteomes" id="UP000266673">
    <property type="component" value="Unassembled WGS sequence"/>
</dbReference>
<evidence type="ECO:0000256" key="2">
    <source>
        <dbReference type="ARBA" id="ARBA00022729"/>
    </source>
</evidence>
<keyword evidence="4" id="KW-1015">Disulfide bond</keyword>
<evidence type="ECO:0000256" key="5">
    <source>
        <dbReference type="ARBA" id="ARBA00023180"/>
    </source>
</evidence>
<dbReference type="InterPro" id="IPR036508">
    <property type="entry name" value="Chitin-bd_dom_sf"/>
</dbReference>
<dbReference type="PROSITE" id="PS50940">
    <property type="entry name" value="CHIT_BIND_II"/>
    <property type="match status" value="2"/>
</dbReference>